<dbReference type="Proteomes" id="UP000828251">
    <property type="component" value="Unassembled WGS sequence"/>
</dbReference>
<dbReference type="InterPro" id="IPR001841">
    <property type="entry name" value="Znf_RING"/>
</dbReference>
<dbReference type="SMART" id="SM00490">
    <property type="entry name" value="HELICc"/>
    <property type="match status" value="1"/>
</dbReference>
<evidence type="ECO:0000313" key="12">
    <source>
        <dbReference type="Proteomes" id="UP000828251"/>
    </source>
</evidence>
<dbReference type="OrthoDB" id="423559at2759"/>
<sequence length="1822" mass="206445">MIEFNPMQTLQCDYSGFFSNVNEKGESRAERRVRREQTTGPFCNAVTETVILRMENPGKHLCALVQPLSFCMRCTQIRKTFIDLTKVGNSDPKKHNKIYLRVTDLGNSQLARVLQFHSGPVLPSKPYDSNPKLFPCNTLFNATKFYLNLFPASICFAVRTMGRKKQANPRRSGALIIDSSGNVEPKQDAKGKGELVDIDKPFFVEVDRGSWLSDEHLDLSEVVLIDLNLREGYAGYRISEEFYGDSKYSLRFRVCNVSEFISRIKLGHWPVLSSSDVSLEFIEKSMSDGVETELLMLSGSFDGPDEGVSALVHLASLKFLTLRPMLEVTLSESLLSFRVRVEILKSVFDDCESLLEKTRQLWKKSMVNVMAWLRPEVMTSEAKYGVCESVNMEVDLYPVTEDETSRPGKRARFDVAEFYEAIKPSKENSMLKDDIPDLLPVLRPYQRRAAYWMIQREKGDSRSMEEWERSMLSSPLCIPVHFLDTSSKMFFNPFGGNVSLHLEPMSPYVYGGILADEMGLGKTVELLACIFAHQKTESEGAVFKDTAIKVTTDGKVSLKRLKRERVECTCGAVSENRKYKGLWVQCDMCDAWQHSECVGYSPRGKARKVSENADEQGLQKLKRRKETTNIVVREGEHICTPCSELLQATDSPIATGATLIVCPAPILSQWHTEIIRHTRPGSLKICIYEGVRTPSLSNASRVDINELVSADIVLTTYDVLKEDLSHDSDRHEGDRRFLRFQKRYPVIPTLLTRIFWWRVCLDEAQMVESNTAAATEMAMRLYAKHRWCITGTPVQRKLDDLYGLLRFLKLSPFNVSRWWVEVIRDPYEKKDRGAMEFTHKFFRQIMWRSSKLHVADELHLPPQEESVSWLTFSPIEEHFYQRQHETCVSYASEVLESLKEDFLKREIPGGFSSGATFDPFITHTEAAKLLNALLKLRQACCHPQVGSFGLRSLQQAPMTMEEILNVLISKTKTEGEEALRMLVSALNGLAGIAIIEEKLSQAVSLYKEALDITKEHSEDFRLDPLLSIHIHHNLAQILPVVTTFPVQFPVETHQFSGNSEKASHVHNIEISDQSSVKRQKLQDIASEQSEKSTNNDRDCNGQCHMSSAALNEQSLRIECQNLKQKYLSAFTTKLSAAQQEFRKSYMQVSNALSDLNNEYRGWWLEALDHAEKDKDLSNELIRKIEEAISGSLKSRRTSRMSSWFQSITALKYHIQTGLDLLESFRGKLLDRLLEIDQTMEKPKEEDIERVRYCRNCQVIGDGPICVHCELEDLFQDYEARLFRVNKNDGEMVTSAEEAIVLQKKKSALNRFYWNLSQPTKNSTSSDVDNKELKRGVQETIVVSKSPSQLEVALGVIKSYCKAHLRKEGMLAATKQLQFLESMRKEYRHARLLAIAQAQVLNAHDEIKMATTRLHIREFENDKSMDALSPNELASASVQNTSDKFMSLASLSSIKGKLRYLKGLVLSKNTVQMESSSNSTLTQDTTTMSTSIEQKSTCLFKAEEEACPICQEKLSTQKMVFQCGHVTCCKCLFSMTEQGLRHGNKSQNKWVMCPTCRQHTDVGNIALADDRQTSPNSAMLHAFQGGDSCEEFFTVQGSYGTKIEAVTRRILGIKSADPKAKVLVFSSWNDVLDVLEHAFTANDITYIRMKGGRKSHVAISEFRGQQVGGRGHKMQKSEPKFIQVLLLLVQHGANGLNLLEAQHVILVEPLLNPAVEAQAISRVHRIGQDKRTLFHRFIVKNTVEESIYKLNRSRNSSGFVGNTKNQDQPVLTLKDVESLFATAPSRAPKTGEDKTESESLRYLPPSMAAAIAAERRLKENLTA</sequence>
<evidence type="ECO:0000256" key="5">
    <source>
        <dbReference type="ARBA" id="ARBA00022833"/>
    </source>
</evidence>
<comment type="similarity">
    <text evidence="1">Belongs to the SNF2/RAD54 helicase family. RAD16 subfamily.</text>
</comment>
<dbReference type="Pfam" id="PF00097">
    <property type="entry name" value="zf-C3HC4"/>
    <property type="match status" value="1"/>
</dbReference>
<dbReference type="SUPFAM" id="SSF57850">
    <property type="entry name" value="RING/U-box"/>
    <property type="match status" value="1"/>
</dbReference>
<gene>
    <name evidence="11" type="ORF">J1N35_036985</name>
</gene>
<feature type="domain" description="RING-type" evidence="8">
    <location>
        <begin position="1506"/>
        <end position="1556"/>
    </location>
</feature>
<dbReference type="SMART" id="SM00184">
    <property type="entry name" value="RING"/>
    <property type="match status" value="1"/>
</dbReference>
<dbReference type="Gene3D" id="3.30.40.10">
    <property type="entry name" value="Zinc/RING finger domain, C3HC4 (zinc finger)"/>
    <property type="match status" value="2"/>
</dbReference>
<dbReference type="PROSITE" id="PS50089">
    <property type="entry name" value="ZF_RING_2"/>
    <property type="match status" value="1"/>
</dbReference>
<dbReference type="InterPro" id="IPR011011">
    <property type="entry name" value="Znf_FYVE_PHD"/>
</dbReference>
<dbReference type="InterPro" id="IPR048686">
    <property type="entry name" value="SHPRH_helical_1st"/>
</dbReference>
<dbReference type="Gene3D" id="3.40.50.300">
    <property type="entry name" value="P-loop containing nucleotide triphosphate hydrolases"/>
    <property type="match status" value="1"/>
</dbReference>
<protein>
    <recommendedName>
        <fullName evidence="13">E3 ubiquitin-protein ligase SHPRH</fullName>
    </recommendedName>
</protein>
<evidence type="ECO:0000313" key="11">
    <source>
        <dbReference type="EMBL" id="KAH1046201.1"/>
    </source>
</evidence>
<dbReference type="PROSITE" id="PS51192">
    <property type="entry name" value="HELICASE_ATP_BIND_1"/>
    <property type="match status" value="1"/>
</dbReference>
<evidence type="ECO:0000256" key="1">
    <source>
        <dbReference type="ARBA" id="ARBA00008438"/>
    </source>
</evidence>
<dbReference type="PANTHER" id="PTHR45865:SF1">
    <property type="entry name" value="E3 UBIQUITIN-PROTEIN LIGASE SHPRH"/>
    <property type="match status" value="1"/>
</dbReference>
<evidence type="ECO:0000256" key="6">
    <source>
        <dbReference type="PROSITE-ProRule" id="PRU00175"/>
    </source>
</evidence>
<comment type="caution">
    <text evidence="11">The sequence shown here is derived from an EMBL/GenBank/DDBJ whole genome shotgun (WGS) entry which is preliminary data.</text>
</comment>
<proteinExistence type="inferred from homology"/>
<dbReference type="InterPro" id="IPR001650">
    <property type="entry name" value="Helicase_C-like"/>
</dbReference>
<reference evidence="11 12" key="1">
    <citation type="journal article" date="2021" name="Plant Biotechnol. J.">
        <title>Multi-omics assisted identification of the key and species-specific regulatory components of drought-tolerant mechanisms in Gossypium stocksii.</title>
        <authorList>
            <person name="Yu D."/>
            <person name="Ke L."/>
            <person name="Zhang D."/>
            <person name="Wu Y."/>
            <person name="Sun Y."/>
            <person name="Mei J."/>
            <person name="Sun J."/>
            <person name="Sun Y."/>
        </authorList>
    </citation>
    <scope>NUCLEOTIDE SEQUENCE [LARGE SCALE GENOMIC DNA]</scope>
    <source>
        <strain evidence="12">cv. E1</strain>
        <tissue evidence="11">Leaf</tissue>
    </source>
</reference>
<evidence type="ECO:0000256" key="2">
    <source>
        <dbReference type="ARBA" id="ARBA00022723"/>
    </source>
</evidence>
<dbReference type="InterPro" id="IPR013083">
    <property type="entry name" value="Znf_RING/FYVE/PHD"/>
</dbReference>
<dbReference type="EMBL" id="JAIQCV010000011">
    <property type="protein sequence ID" value="KAH1046201.1"/>
    <property type="molecule type" value="Genomic_DNA"/>
</dbReference>
<dbReference type="InterPro" id="IPR001965">
    <property type="entry name" value="Znf_PHD"/>
</dbReference>
<dbReference type="InterPro" id="IPR000330">
    <property type="entry name" value="SNF2_N"/>
</dbReference>
<evidence type="ECO:0000259" key="9">
    <source>
        <dbReference type="PROSITE" id="PS51192"/>
    </source>
</evidence>
<dbReference type="SMART" id="SM00249">
    <property type="entry name" value="PHD"/>
    <property type="match status" value="2"/>
</dbReference>
<keyword evidence="12" id="KW-1185">Reference proteome</keyword>
<dbReference type="Pfam" id="PF21324">
    <property type="entry name" value="SHPRH_helical-2nd"/>
    <property type="match status" value="1"/>
</dbReference>
<evidence type="ECO:0008006" key="13">
    <source>
        <dbReference type="Google" id="ProtNLM"/>
    </source>
</evidence>
<dbReference type="SMART" id="SM00487">
    <property type="entry name" value="DEXDc"/>
    <property type="match status" value="1"/>
</dbReference>
<dbReference type="InterPro" id="IPR048695">
    <property type="entry name" value="SHPRH_helical_2nd"/>
</dbReference>
<dbReference type="PANTHER" id="PTHR45865">
    <property type="entry name" value="E3 UBIQUITIN-PROTEIN LIGASE SHPRH FAMILY MEMBER"/>
    <property type="match status" value="1"/>
</dbReference>
<dbReference type="InterPro" id="IPR014001">
    <property type="entry name" value="Helicase_ATP-bd"/>
</dbReference>
<evidence type="ECO:0000256" key="3">
    <source>
        <dbReference type="ARBA" id="ARBA00022771"/>
    </source>
</evidence>
<evidence type="ECO:0000256" key="7">
    <source>
        <dbReference type="SAM" id="MobiDB-lite"/>
    </source>
</evidence>
<keyword evidence="3 6" id="KW-0863">Zinc-finger</keyword>
<dbReference type="GO" id="GO:0008270">
    <property type="term" value="F:zinc ion binding"/>
    <property type="evidence" value="ECO:0007669"/>
    <property type="project" value="UniProtKB-KW"/>
</dbReference>
<dbReference type="InterPro" id="IPR049730">
    <property type="entry name" value="SNF2/RAD54-like_C"/>
</dbReference>
<dbReference type="InterPro" id="IPR052583">
    <property type="entry name" value="ATP-helicase/E3_Ub-Ligase"/>
</dbReference>
<keyword evidence="4" id="KW-0378">Hydrolase</keyword>
<dbReference type="GO" id="GO:0005524">
    <property type="term" value="F:ATP binding"/>
    <property type="evidence" value="ECO:0007669"/>
    <property type="project" value="InterPro"/>
</dbReference>
<dbReference type="SUPFAM" id="SSF52540">
    <property type="entry name" value="P-loop containing nucleoside triphosphate hydrolases"/>
    <property type="match status" value="2"/>
</dbReference>
<organism evidence="11 12">
    <name type="scientific">Gossypium stocksii</name>
    <dbReference type="NCBI Taxonomy" id="47602"/>
    <lineage>
        <taxon>Eukaryota</taxon>
        <taxon>Viridiplantae</taxon>
        <taxon>Streptophyta</taxon>
        <taxon>Embryophyta</taxon>
        <taxon>Tracheophyta</taxon>
        <taxon>Spermatophyta</taxon>
        <taxon>Magnoliopsida</taxon>
        <taxon>eudicotyledons</taxon>
        <taxon>Gunneridae</taxon>
        <taxon>Pentapetalae</taxon>
        <taxon>rosids</taxon>
        <taxon>malvids</taxon>
        <taxon>Malvales</taxon>
        <taxon>Malvaceae</taxon>
        <taxon>Malvoideae</taxon>
        <taxon>Gossypium</taxon>
    </lineage>
</organism>
<evidence type="ECO:0000256" key="4">
    <source>
        <dbReference type="ARBA" id="ARBA00022801"/>
    </source>
</evidence>
<accession>A0A9D3ZKG8</accession>
<dbReference type="CDD" id="cd18793">
    <property type="entry name" value="SF2_C_SNF"/>
    <property type="match status" value="1"/>
</dbReference>
<dbReference type="Pfam" id="PF00271">
    <property type="entry name" value="Helicase_C"/>
    <property type="match status" value="1"/>
</dbReference>
<dbReference type="GO" id="GO:0016787">
    <property type="term" value="F:hydrolase activity"/>
    <property type="evidence" value="ECO:0007669"/>
    <property type="project" value="UniProtKB-KW"/>
</dbReference>
<dbReference type="Gene3D" id="3.40.50.10810">
    <property type="entry name" value="Tandem AAA-ATPase domain"/>
    <property type="match status" value="2"/>
</dbReference>
<feature type="compositionally biased region" description="Basic and acidic residues" evidence="7">
    <location>
        <begin position="1088"/>
        <end position="1099"/>
    </location>
</feature>
<dbReference type="InterPro" id="IPR027417">
    <property type="entry name" value="P-loop_NTPase"/>
</dbReference>
<keyword evidence="5" id="KW-0862">Zinc</keyword>
<dbReference type="InterPro" id="IPR038718">
    <property type="entry name" value="SNF2-like_sf"/>
</dbReference>
<dbReference type="InterPro" id="IPR018957">
    <property type="entry name" value="Znf_C3HC4_RING-type"/>
</dbReference>
<dbReference type="Pfam" id="PF00176">
    <property type="entry name" value="SNF2-rel_dom"/>
    <property type="match status" value="1"/>
</dbReference>
<feature type="domain" description="Helicase C-terminal" evidence="10">
    <location>
        <begin position="1604"/>
        <end position="1776"/>
    </location>
</feature>
<feature type="region of interest" description="Disordered" evidence="7">
    <location>
        <begin position="1073"/>
        <end position="1099"/>
    </location>
</feature>
<dbReference type="SUPFAM" id="SSF57903">
    <property type="entry name" value="FYVE/PHD zinc finger"/>
    <property type="match status" value="1"/>
</dbReference>
<dbReference type="CDD" id="cd18070">
    <property type="entry name" value="DEXQc_SHPRH"/>
    <property type="match status" value="1"/>
</dbReference>
<dbReference type="Pfam" id="PF21325">
    <property type="entry name" value="SHPRH_helical-1st"/>
    <property type="match status" value="1"/>
</dbReference>
<evidence type="ECO:0000259" key="10">
    <source>
        <dbReference type="PROSITE" id="PS51194"/>
    </source>
</evidence>
<dbReference type="CDD" id="cd15517">
    <property type="entry name" value="PHD_TCF19_like"/>
    <property type="match status" value="1"/>
</dbReference>
<dbReference type="PROSITE" id="PS51194">
    <property type="entry name" value="HELICASE_CTER"/>
    <property type="match status" value="1"/>
</dbReference>
<evidence type="ECO:0000259" key="8">
    <source>
        <dbReference type="PROSITE" id="PS50089"/>
    </source>
</evidence>
<feature type="domain" description="Helicase ATP-binding" evidence="9">
    <location>
        <begin position="640"/>
        <end position="811"/>
    </location>
</feature>
<keyword evidence="2" id="KW-0479">Metal-binding</keyword>
<name>A0A9D3ZKG8_9ROSI</name>